<evidence type="ECO:0000313" key="5">
    <source>
        <dbReference type="Proteomes" id="UP001165405"/>
    </source>
</evidence>
<sequence>MSTSQSNQTKAQRRDAARAEALSLQKKQQAREKTFRVATLSVLGGLVVLLGVAIWFIMQESGKSAMEKVSAFPAGVIEETGIPVGASGAAGTQNEGAERLDVYLDYMCPICGQFESINGASIDQMREDGDLTLVVHPVSILDRASQGTDYSTRSAAAAAWVADRAPEAFAEYNDLLFANQPEENTTGLTDAQLGDLAVQAGVAADVAEGITDGEADDTFREWVTAATEVAVDDPDLLNPETGSFGTPTVLVGGERFADWGTVGNLTTAITGESGN</sequence>
<dbReference type="InterPro" id="IPR036249">
    <property type="entry name" value="Thioredoxin-like_sf"/>
</dbReference>
<protein>
    <submittedName>
        <fullName evidence="4">DsbA family protein</fullName>
    </submittedName>
</protein>
<dbReference type="Pfam" id="PF13462">
    <property type="entry name" value="Thioredoxin_4"/>
    <property type="match status" value="1"/>
</dbReference>
<evidence type="ECO:0000256" key="2">
    <source>
        <dbReference type="SAM" id="Phobius"/>
    </source>
</evidence>
<keyword evidence="2" id="KW-0472">Membrane</keyword>
<dbReference type="RefSeq" id="WP_236089973.1">
    <property type="nucleotide sequence ID" value="NZ_JAKGSG010000040.1"/>
</dbReference>
<keyword evidence="2" id="KW-0812">Transmembrane</keyword>
<comment type="caution">
    <text evidence="4">The sequence shown here is derived from an EMBL/GenBank/DDBJ whole genome shotgun (WGS) entry which is preliminary data.</text>
</comment>
<dbReference type="SUPFAM" id="SSF52833">
    <property type="entry name" value="Thioredoxin-like"/>
    <property type="match status" value="1"/>
</dbReference>
<feature type="transmembrane region" description="Helical" evidence="2">
    <location>
        <begin position="35"/>
        <end position="58"/>
    </location>
</feature>
<reference evidence="4" key="1">
    <citation type="submission" date="2022-01" db="EMBL/GenBank/DDBJ databases">
        <title>Antribacter sp. nov., isolated from Guizhou of China.</title>
        <authorList>
            <person name="Chengliang C."/>
            <person name="Ya Z."/>
        </authorList>
    </citation>
    <scope>NUCLEOTIDE SEQUENCE</scope>
    <source>
        <strain evidence="4">KLBMP 9083</strain>
    </source>
</reference>
<evidence type="ECO:0000259" key="3">
    <source>
        <dbReference type="Pfam" id="PF13462"/>
    </source>
</evidence>
<dbReference type="EMBL" id="JAKGSG010000040">
    <property type="protein sequence ID" value="MCF4122177.1"/>
    <property type="molecule type" value="Genomic_DNA"/>
</dbReference>
<evidence type="ECO:0000256" key="1">
    <source>
        <dbReference type="SAM" id="MobiDB-lite"/>
    </source>
</evidence>
<accession>A0AA41UA17</accession>
<evidence type="ECO:0000313" key="4">
    <source>
        <dbReference type="EMBL" id="MCF4122177.1"/>
    </source>
</evidence>
<dbReference type="Proteomes" id="UP001165405">
    <property type="component" value="Unassembled WGS sequence"/>
</dbReference>
<gene>
    <name evidence="4" type="ORF">L1785_14440</name>
</gene>
<dbReference type="AlphaFoldDB" id="A0AA41UA17"/>
<proteinExistence type="predicted"/>
<keyword evidence="5" id="KW-1185">Reference proteome</keyword>
<dbReference type="Gene3D" id="3.40.30.10">
    <property type="entry name" value="Glutaredoxin"/>
    <property type="match status" value="1"/>
</dbReference>
<keyword evidence="2" id="KW-1133">Transmembrane helix</keyword>
<feature type="compositionally biased region" description="Polar residues" evidence="1">
    <location>
        <begin position="1"/>
        <end position="10"/>
    </location>
</feature>
<feature type="domain" description="Thioredoxin-like fold" evidence="3">
    <location>
        <begin position="100"/>
        <end position="269"/>
    </location>
</feature>
<organism evidence="4 5">
    <name type="scientific">Antribacter soli</name>
    <dbReference type="NCBI Taxonomy" id="2910976"/>
    <lineage>
        <taxon>Bacteria</taxon>
        <taxon>Bacillati</taxon>
        <taxon>Actinomycetota</taxon>
        <taxon>Actinomycetes</taxon>
        <taxon>Micrococcales</taxon>
        <taxon>Promicromonosporaceae</taxon>
        <taxon>Antribacter</taxon>
    </lineage>
</organism>
<dbReference type="InterPro" id="IPR012336">
    <property type="entry name" value="Thioredoxin-like_fold"/>
</dbReference>
<name>A0AA41UA17_9MICO</name>
<feature type="region of interest" description="Disordered" evidence="1">
    <location>
        <begin position="1"/>
        <end position="23"/>
    </location>
</feature>